<dbReference type="InterPro" id="IPR001807">
    <property type="entry name" value="ClC"/>
</dbReference>
<feature type="transmembrane region" description="Helical" evidence="10">
    <location>
        <begin position="108"/>
        <end position="126"/>
    </location>
</feature>
<evidence type="ECO:0000256" key="3">
    <source>
        <dbReference type="ARBA" id="ARBA00022692"/>
    </source>
</evidence>
<dbReference type="PRINTS" id="PR00762">
    <property type="entry name" value="CLCHANNEL"/>
</dbReference>
<reference evidence="11 12" key="1">
    <citation type="submission" date="2019-06" db="EMBL/GenBank/DDBJ databases">
        <title>Sorghum-associated microbial communities from plants grown in Nebraska, USA.</title>
        <authorList>
            <person name="Schachtman D."/>
        </authorList>
    </citation>
    <scope>NUCLEOTIDE SEQUENCE [LARGE SCALE GENOMIC DNA]</scope>
    <source>
        <strain evidence="11 12">1209</strain>
    </source>
</reference>
<keyword evidence="5" id="KW-0406">Ion transport</keyword>
<feature type="transmembrane region" description="Helical" evidence="10">
    <location>
        <begin position="83"/>
        <end position="101"/>
    </location>
</feature>
<evidence type="ECO:0000256" key="4">
    <source>
        <dbReference type="ARBA" id="ARBA00022989"/>
    </source>
</evidence>
<keyword evidence="12" id="KW-1185">Reference proteome</keyword>
<keyword evidence="3 10" id="KW-0812">Transmembrane</keyword>
<evidence type="ECO:0000256" key="8">
    <source>
        <dbReference type="ARBA" id="ARBA00023214"/>
    </source>
</evidence>
<name>A0A561Q3K7_9BACT</name>
<dbReference type="Pfam" id="PF00654">
    <property type="entry name" value="Voltage_CLC"/>
    <property type="match status" value="1"/>
</dbReference>
<feature type="transmembrane region" description="Helical" evidence="10">
    <location>
        <begin position="228"/>
        <end position="246"/>
    </location>
</feature>
<dbReference type="CDD" id="cd00400">
    <property type="entry name" value="Voltage_gated_ClC"/>
    <property type="match status" value="1"/>
</dbReference>
<feature type="transmembrane region" description="Helical" evidence="10">
    <location>
        <begin position="186"/>
        <end position="208"/>
    </location>
</feature>
<dbReference type="InterPro" id="IPR050368">
    <property type="entry name" value="ClC-type_chloride_channel"/>
</dbReference>
<keyword evidence="8" id="KW-0868">Chloride</keyword>
<sequence length="436" mass="46138">MINIFHRINKKGLHITPDFPVLSTPAGAITRSRIPRLSAIAILVAATGIAAAKSITITIQAITSLAFYGSLSQMEAGAQDSELGILIILVPVVGALLLTMLSKQINAFLKAIGLTLAIGMGGPLGIESPAMILNGAIGSWLGKLFRCTATESQLLLIVGITSAFGYLFGAPIASIILALEIFLAEYSLAGIIPIVLAAATTAAGSYLLRGNAPVFTVNAAPVTNLPAILVYAVVGLIVGGWGRVVLKIYRLLYNWLGKITDNNRWYLLIPVLLVALTGYFFPRVLGTGEYYLDDLLQAHVTLAILFALATGKLLVWIFFSSAYKTGSGIMPLLLIGGATGLLLGVVIQLLFPSVVIHSGTLVLVGMGAMMVGTSRALFTTVILLLEATHDMNTAMPVLIACIIAYGITTYGKKQRKALLRADEVSVSHDPIQTLNR</sequence>
<dbReference type="RefSeq" id="WP_145662729.1">
    <property type="nucleotide sequence ID" value="NZ_VIWO01000001.1"/>
</dbReference>
<evidence type="ECO:0000313" key="12">
    <source>
        <dbReference type="Proteomes" id="UP000320811"/>
    </source>
</evidence>
<feature type="transmembrane region" description="Helical" evidence="10">
    <location>
        <begin position="154"/>
        <end position="179"/>
    </location>
</feature>
<dbReference type="PANTHER" id="PTHR43427:SF6">
    <property type="entry name" value="CHLORIDE CHANNEL PROTEIN CLC-E"/>
    <property type="match status" value="1"/>
</dbReference>
<dbReference type="GO" id="GO:0034707">
    <property type="term" value="C:chloride channel complex"/>
    <property type="evidence" value="ECO:0007669"/>
    <property type="project" value="UniProtKB-KW"/>
</dbReference>
<dbReference type="Gene3D" id="1.10.3080.10">
    <property type="entry name" value="Clc chloride channel"/>
    <property type="match status" value="1"/>
</dbReference>
<evidence type="ECO:0000256" key="7">
    <source>
        <dbReference type="ARBA" id="ARBA00023173"/>
    </source>
</evidence>
<dbReference type="InterPro" id="IPR014743">
    <property type="entry name" value="Cl-channel_core"/>
</dbReference>
<feature type="transmembrane region" description="Helical" evidence="10">
    <location>
        <begin position="363"/>
        <end position="385"/>
    </location>
</feature>
<gene>
    <name evidence="11" type="ORF">FHW36_101874</name>
</gene>
<evidence type="ECO:0000256" key="5">
    <source>
        <dbReference type="ARBA" id="ARBA00023065"/>
    </source>
</evidence>
<dbReference type="GO" id="GO:0005254">
    <property type="term" value="F:chloride channel activity"/>
    <property type="evidence" value="ECO:0007669"/>
    <property type="project" value="UniProtKB-KW"/>
</dbReference>
<dbReference type="Proteomes" id="UP000320811">
    <property type="component" value="Unassembled WGS sequence"/>
</dbReference>
<dbReference type="OrthoDB" id="652373at2"/>
<proteinExistence type="predicted"/>
<feature type="transmembrane region" description="Helical" evidence="10">
    <location>
        <begin position="39"/>
        <end position="63"/>
    </location>
</feature>
<dbReference type="EMBL" id="VIWO01000001">
    <property type="protein sequence ID" value="TWF44948.1"/>
    <property type="molecule type" value="Genomic_DNA"/>
</dbReference>
<feature type="transmembrane region" description="Helical" evidence="10">
    <location>
        <begin position="392"/>
        <end position="411"/>
    </location>
</feature>
<accession>A0A561Q3K7</accession>
<evidence type="ECO:0000256" key="1">
    <source>
        <dbReference type="ARBA" id="ARBA00004141"/>
    </source>
</evidence>
<protein>
    <submittedName>
        <fullName evidence="11">Voltage-gated chloride channel</fullName>
    </submittedName>
</protein>
<evidence type="ECO:0000313" key="11">
    <source>
        <dbReference type="EMBL" id="TWF44948.1"/>
    </source>
</evidence>
<comment type="caution">
    <text evidence="11">The sequence shown here is derived from an EMBL/GenBank/DDBJ whole genome shotgun (WGS) entry which is preliminary data.</text>
</comment>
<organism evidence="11 12">
    <name type="scientific">Chitinophaga polysaccharea</name>
    <dbReference type="NCBI Taxonomy" id="1293035"/>
    <lineage>
        <taxon>Bacteria</taxon>
        <taxon>Pseudomonadati</taxon>
        <taxon>Bacteroidota</taxon>
        <taxon>Chitinophagia</taxon>
        <taxon>Chitinophagales</taxon>
        <taxon>Chitinophagaceae</taxon>
        <taxon>Chitinophaga</taxon>
    </lineage>
</organism>
<keyword evidence="4 10" id="KW-1133">Transmembrane helix</keyword>
<feature type="transmembrane region" description="Helical" evidence="10">
    <location>
        <begin position="297"/>
        <end position="319"/>
    </location>
</feature>
<dbReference type="PANTHER" id="PTHR43427">
    <property type="entry name" value="CHLORIDE CHANNEL PROTEIN CLC-E"/>
    <property type="match status" value="1"/>
</dbReference>
<dbReference type="SUPFAM" id="SSF81340">
    <property type="entry name" value="Clc chloride channel"/>
    <property type="match status" value="1"/>
</dbReference>
<keyword evidence="6 10" id="KW-0472">Membrane</keyword>
<evidence type="ECO:0000256" key="6">
    <source>
        <dbReference type="ARBA" id="ARBA00023136"/>
    </source>
</evidence>
<dbReference type="AlphaFoldDB" id="A0A561Q3K7"/>
<comment type="subcellular location">
    <subcellularLocation>
        <location evidence="1">Membrane</location>
        <topology evidence="1">Multi-pass membrane protein</topology>
    </subcellularLocation>
</comment>
<evidence type="ECO:0000256" key="9">
    <source>
        <dbReference type="ARBA" id="ARBA00023303"/>
    </source>
</evidence>
<keyword evidence="7" id="KW-0869">Chloride channel</keyword>
<keyword evidence="2" id="KW-0813">Transport</keyword>
<evidence type="ECO:0000256" key="2">
    <source>
        <dbReference type="ARBA" id="ARBA00022448"/>
    </source>
</evidence>
<feature type="transmembrane region" description="Helical" evidence="10">
    <location>
        <begin position="266"/>
        <end position="285"/>
    </location>
</feature>
<evidence type="ECO:0000256" key="10">
    <source>
        <dbReference type="SAM" id="Phobius"/>
    </source>
</evidence>
<feature type="transmembrane region" description="Helical" evidence="10">
    <location>
        <begin position="331"/>
        <end position="351"/>
    </location>
</feature>
<keyword evidence="9" id="KW-0407">Ion channel</keyword>